<dbReference type="AlphaFoldDB" id="A0A0A1U8X1"/>
<dbReference type="OrthoDB" id="25848at2759"/>
<keyword evidence="2" id="KW-1185">Reference proteome</keyword>
<evidence type="ECO:0000313" key="1">
    <source>
        <dbReference type="EMBL" id="ELP91349.1"/>
    </source>
</evidence>
<dbReference type="KEGG" id="eiv:EIN_153860"/>
<dbReference type="GeneID" id="14890411"/>
<dbReference type="VEuPathDB" id="AmoebaDB:EIN_153860"/>
<evidence type="ECO:0000313" key="2">
    <source>
        <dbReference type="Proteomes" id="UP000014680"/>
    </source>
</evidence>
<name>A0A0A1U8X1_ENTIV</name>
<organism evidence="1 2">
    <name type="scientific">Entamoeba invadens IP1</name>
    <dbReference type="NCBI Taxonomy" id="370355"/>
    <lineage>
        <taxon>Eukaryota</taxon>
        <taxon>Amoebozoa</taxon>
        <taxon>Evosea</taxon>
        <taxon>Archamoebae</taxon>
        <taxon>Mastigamoebida</taxon>
        <taxon>Entamoebidae</taxon>
        <taxon>Entamoeba</taxon>
    </lineage>
</organism>
<reference evidence="1 2" key="1">
    <citation type="submission" date="2012-10" db="EMBL/GenBank/DDBJ databases">
        <authorList>
            <person name="Zafar N."/>
            <person name="Inman J."/>
            <person name="Hall N."/>
            <person name="Lorenzi H."/>
            <person name="Caler E."/>
        </authorList>
    </citation>
    <scope>NUCLEOTIDE SEQUENCE [LARGE SCALE GENOMIC DNA]</scope>
    <source>
        <strain evidence="1 2">IP1</strain>
    </source>
</reference>
<sequence length="193" mass="22330">MRSDLSPEYIDSYVKERMKAVVIDVRDIDLTNETVLRDFSQLYKKASTNKLDVYVSLSPENSSVINNELRGFSLNGVFVDRNEIREPNNLLTAFNAVNEYKVKVNPNFSFGLLTNFKEIVDRYYFDYGVFNVFSNNKKEVLNLVQYEMKKGKVLIQLDISFFGSIDNVFDMANYIDTFCDSDLNFVGYIVNFG</sequence>
<proteinExistence type="predicted"/>
<dbReference type="EMBL" id="KB206474">
    <property type="protein sequence ID" value="ELP91349.1"/>
    <property type="molecule type" value="Genomic_DNA"/>
</dbReference>
<dbReference type="Proteomes" id="UP000014680">
    <property type="component" value="Unassembled WGS sequence"/>
</dbReference>
<dbReference type="OMA" id="NTEEIRY"/>
<dbReference type="RefSeq" id="XP_004258120.1">
    <property type="nucleotide sequence ID" value="XM_004258072.1"/>
</dbReference>
<accession>A0A0A1U8X1</accession>
<protein>
    <submittedName>
        <fullName evidence="1">Uncharacterized protein</fullName>
    </submittedName>
</protein>
<gene>
    <name evidence="1" type="ORF">EIN_153860</name>
</gene>